<accession>A0A9Q1E3L8</accession>
<dbReference type="EMBL" id="JAFJMO010000001">
    <property type="protein sequence ID" value="KAJ8289007.1"/>
    <property type="molecule type" value="Genomic_DNA"/>
</dbReference>
<dbReference type="Proteomes" id="UP001152803">
    <property type="component" value="Unassembled WGS sequence"/>
</dbReference>
<name>A0A9Q1E3L8_CONCO</name>
<reference evidence="2" key="1">
    <citation type="journal article" date="2023" name="Science">
        <title>Genome structures resolve the early diversification of teleost fishes.</title>
        <authorList>
            <person name="Parey E."/>
            <person name="Louis A."/>
            <person name="Montfort J."/>
            <person name="Bouchez O."/>
            <person name="Roques C."/>
            <person name="Iampietro C."/>
            <person name="Lluch J."/>
            <person name="Castinel A."/>
            <person name="Donnadieu C."/>
            <person name="Desvignes T."/>
            <person name="Floi Bucao C."/>
            <person name="Jouanno E."/>
            <person name="Wen M."/>
            <person name="Mejri S."/>
            <person name="Dirks R."/>
            <person name="Jansen H."/>
            <person name="Henkel C."/>
            <person name="Chen W.J."/>
            <person name="Zahm M."/>
            <person name="Cabau C."/>
            <person name="Klopp C."/>
            <person name="Thompson A.W."/>
            <person name="Robinson-Rechavi M."/>
            <person name="Braasch I."/>
            <person name="Lecointre G."/>
            <person name="Bobe J."/>
            <person name="Postlethwait J.H."/>
            <person name="Berthelot C."/>
            <person name="Roest Crollius H."/>
            <person name="Guiguen Y."/>
        </authorList>
    </citation>
    <scope>NUCLEOTIDE SEQUENCE</scope>
    <source>
        <strain evidence="2">Concon-B</strain>
    </source>
</reference>
<protein>
    <submittedName>
        <fullName evidence="2">Uncharacterized protein</fullName>
    </submittedName>
</protein>
<dbReference type="OrthoDB" id="9214443at2759"/>
<evidence type="ECO:0000313" key="3">
    <source>
        <dbReference type="Proteomes" id="UP001152803"/>
    </source>
</evidence>
<comment type="caution">
    <text evidence="2">The sequence shown here is derived from an EMBL/GenBank/DDBJ whole genome shotgun (WGS) entry which is preliminary data.</text>
</comment>
<organism evidence="2 3">
    <name type="scientific">Conger conger</name>
    <name type="common">Conger eel</name>
    <name type="synonym">Muraena conger</name>
    <dbReference type="NCBI Taxonomy" id="82655"/>
    <lineage>
        <taxon>Eukaryota</taxon>
        <taxon>Metazoa</taxon>
        <taxon>Chordata</taxon>
        <taxon>Craniata</taxon>
        <taxon>Vertebrata</taxon>
        <taxon>Euteleostomi</taxon>
        <taxon>Actinopterygii</taxon>
        <taxon>Neopterygii</taxon>
        <taxon>Teleostei</taxon>
        <taxon>Anguilliformes</taxon>
        <taxon>Congridae</taxon>
        <taxon>Conger</taxon>
    </lineage>
</organism>
<keyword evidence="3" id="KW-1185">Reference proteome</keyword>
<evidence type="ECO:0000313" key="2">
    <source>
        <dbReference type="EMBL" id="KAJ8289007.1"/>
    </source>
</evidence>
<proteinExistence type="predicted"/>
<dbReference type="AlphaFoldDB" id="A0A9Q1E3L8"/>
<feature type="region of interest" description="Disordered" evidence="1">
    <location>
        <begin position="1"/>
        <end position="40"/>
    </location>
</feature>
<sequence>MKLSHGACDRQAARQPHVRETVRQKPRVKRERADRKQGARPRFSSFLGVSVRGTALGGSCLRRASASLSGIDHAPQQCGGVWRRSGAVAPAAPCHCRGPWVWALTLGCMVGSAWSSVSDSSAVAGPPGATASFPHPEHHFHGARHHSAPISIYRSPAPLRGGHALRTEGATYREDSSVSKRTHTDTCCLVVVECWGRGRQGGGR</sequence>
<evidence type="ECO:0000256" key="1">
    <source>
        <dbReference type="SAM" id="MobiDB-lite"/>
    </source>
</evidence>
<gene>
    <name evidence="2" type="ORF">COCON_G00016660</name>
</gene>
<feature type="compositionally biased region" description="Basic and acidic residues" evidence="1">
    <location>
        <begin position="7"/>
        <end position="23"/>
    </location>
</feature>